<evidence type="ECO:0000256" key="4">
    <source>
        <dbReference type="ARBA" id="ARBA00022989"/>
    </source>
</evidence>
<feature type="transmembrane region" description="Helical" evidence="6">
    <location>
        <begin position="81"/>
        <end position="106"/>
    </location>
</feature>
<dbReference type="InterPro" id="IPR016795">
    <property type="entry name" value="UCP021697"/>
</dbReference>
<sequence length="159" mass="17219">MRVNRREIGSWLSGPRAALPEDQQEDLGYPGERLGLPESGVGSVARFGPRVVALFIDWFACLIIAGATWGNMHAGGSGQIVAHLIFLAENVVLVAAAGGTLGHRLLGMQVVRLDGQRVGVLESLLRGVLLALALPALVWDRDQRGMHDWVPRTVLLRTR</sequence>
<protein>
    <submittedName>
        <fullName evidence="8">RDD family protein</fullName>
    </submittedName>
</protein>
<dbReference type="PANTHER" id="PTHR36115:SF6">
    <property type="entry name" value="PROLINE-RICH ANTIGEN HOMOLOG"/>
    <property type="match status" value="1"/>
</dbReference>
<accession>A0A212T4Z4</accession>
<feature type="transmembrane region" description="Helical" evidence="6">
    <location>
        <begin position="51"/>
        <end position="69"/>
    </location>
</feature>
<evidence type="ECO:0000256" key="6">
    <source>
        <dbReference type="SAM" id="Phobius"/>
    </source>
</evidence>
<dbReference type="PIRSF" id="PIRSF021697">
    <property type="entry name" value="UCP021697"/>
    <property type="match status" value="1"/>
</dbReference>
<evidence type="ECO:0000256" key="5">
    <source>
        <dbReference type="ARBA" id="ARBA00023136"/>
    </source>
</evidence>
<dbReference type="Proteomes" id="UP000198122">
    <property type="component" value="Unassembled WGS sequence"/>
</dbReference>
<organism evidence="8 9">
    <name type="scientific">Kytococcus aerolatus</name>
    <dbReference type="NCBI Taxonomy" id="592308"/>
    <lineage>
        <taxon>Bacteria</taxon>
        <taxon>Bacillati</taxon>
        <taxon>Actinomycetota</taxon>
        <taxon>Actinomycetes</taxon>
        <taxon>Micrococcales</taxon>
        <taxon>Kytococcaceae</taxon>
        <taxon>Kytococcus</taxon>
    </lineage>
</organism>
<keyword evidence="9" id="KW-1185">Reference proteome</keyword>
<keyword evidence="3 6" id="KW-0812">Transmembrane</keyword>
<dbReference type="Pfam" id="PF06271">
    <property type="entry name" value="RDD"/>
    <property type="match status" value="1"/>
</dbReference>
<dbReference type="AlphaFoldDB" id="A0A212T4Z4"/>
<dbReference type="GO" id="GO:0005886">
    <property type="term" value="C:plasma membrane"/>
    <property type="evidence" value="ECO:0007669"/>
    <property type="project" value="UniProtKB-SubCell"/>
</dbReference>
<evidence type="ECO:0000313" key="9">
    <source>
        <dbReference type="Proteomes" id="UP000198122"/>
    </source>
</evidence>
<evidence type="ECO:0000256" key="1">
    <source>
        <dbReference type="ARBA" id="ARBA00004651"/>
    </source>
</evidence>
<evidence type="ECO:0000259" key="7">
    <source>
        <dbReference type="Pfam" id="PF06271"/>
    </source>
</evidence>
<evidence type="ECO:0000256" key="2">
    <source>
        <dbReference type="ARBA" id="ARBA00022475"/>
    </source>
</evidence>
<evidence type="ECO:0000256" key="3">
    <source>
        <dbReference type="ARBA" id="ARBA00022692"/>
    </source>
</evidence>
<dbReference type="EMBL" id="FYEZ01000001">
    <property type="protein sequence ID" value="SNC60834.1"/>
    <property type="molecule type" value="Genomic_DNA"/>
</dbReference>
<dbReference type="InterPro" id="IPR051791">
    <property type="entry name" value="Pra-immunoreactive"/>
</dbReference>
<keyword evidence="5 6" id="KW-0472">Membrane</keyword>
<comment type="subcellular location">
    <subcellularLocation>
        <location evidence="1">Cell membrane</location>
        <topology evidence="1">Multi-pass membrane protein</topology>
    </subcellularLocation>
</comment>
<keyword evidence="2" id="KW-1003">Cell membrane</keyword>
<evidence type="ECO:0000313" key="8">
    <source>
        <dbReference type="EMBL" id="SNC60834.1"/>
    </source>
</evidence>
<gene>
    <name evidence="8" type="ORF">SAMN05445756_0360</name>
</gene>
<dbReference type="PANTHER" id="PTHR36115">
    <property type="entry name" value="PROLINE-RICH ANTIGEN HOMOLOG-RELATED"/>
    <property type="match status" value="1"/>
</dbReference>
<keyword evidence="4 6" id="KW-1133">Transmembrane helix</keyword>
<feature type="domain" description="RDD" evidence="7">
    <location>
        <begin position="44"/>
        <end position="150"/>
    </location>
</feature>
<proteinExistence type="predicted"/>
<reference evidence="8 9" key="1">
    <citation type="submission" date="2017-06" db="EMBL/GenBank/DDBJ databases">
        <authorList>
            <person name="Kim H.J."/>
            <person name="Triplett B.A."/>
        </authorList>
    </citation>
    <scope>NUCLEOTIDE SEQUENCE [LARGE SCALE GENOMIC DNA]</scope>
    <source>
        <strain evidence="8 9">DSM 22179</strain>
    </source>
</reference>
<name>A0A212T4Z4_9MICO</name>
<dbReference type="InterPro" id="IPR010432">
    <property type="entry name" value="RDD"/>
</dbReference>